<dbReference type="EMBL" id="CAJNOR010012006">
    <property type="protein sequence ID" value="CAF1665089.1"/>
    <property type="molecule type" value="Genomic_DNA"/>
</dbReference>
<evidence type="ECO:0000313" key="2">
    <source>
        <dbReference type="Proteomes" id="UP000663828"/>
    </source>
</evidence>
<feature type="non-terminal residue" evidence="1">
    <location>
        <position position="100"/>
    </location>
</feature>
<protein>
    <submittedName>
        <fullName evidence="1">Uncharacterized protein</fullName>
    </submittedName>
</protein>
<organism evidence="1 2">
    <name type="scientific">Adineta ricciae</name>
    <name type="common">Rotifer</name>
    <dbReference type="NCBI Taxonomy" id="249248"/>
    <lineage>
        <taxon>Eukaryota</taxon>
        <taxon>Metazoa</taxon>
        <taxon>Spiralia</taxon>
        <taxon>Gnathifera</taxon>
        <taxon>Rotifera</taxon>
        <taxon>Eurotatoria</taxon>
        <taxon>Bdelloidea</taxon>
        <taxon>Adinetida</taxon>
        <taxon>Adinetidae</taxon>
        <taxon>Adineta</taxon>
    </lineage>
</organism>
<evidence type="ECO:0000313" key="1">
    <source>
        <dbReference type="EMBL" id="CAF1665089.1"/>
    </source>
</evidence>
<comment type="caution">
    <text evidence="1">The sequence shown here is derived from an EMBL/GenBank/DDBJ whole genome shotgun (WGS) entry which is preliminary data.</text>
</comment>
<proteinExistence type="predicted"/>
<accession>A0A816FR94</accession>
<dbReference type="Proteomes" id="UP000663828">
    <property type="component" value="Unassembled WGS sequence"/>
</dbReference>
<name>A0A816FR94_ADIRI</name>
<keyword evidence="2" id="KW-1185">Reference proteome</keyword>
<reference evidence="1" key="1">
    <citation type="submission" date="2021-02" db="EMBL/GenBank/DDBJ databases">
        <authorList>
            <person name="Nowell W R."/>
        </authorList>
    </citation>
    <scope>NUCLEOTIDE SEQUENCE</scope>
</reference>
<sequence length="100" mass="11834">MMLFPNTGFQRKEGDWRLNLHGWRFKSSRRNKLLGESSSSVAERIARLLASSEQIVYFNDTFQRDRLKPFMVEDKSKEEIFILIGKKHNYTTQTDTEGQF</sequence>
<dbReference type="AlphaFoldDB" id="A0A816FR94"/>
<gene>
    <name evidence="1" type="ORF">XAT740_LOCUS57616</name>
</gene>